<comment type="caution">
    <text evidence="2">The sequence shown here is derived from an EMBL/GenBank/DDBJ whole genome shotgun (WGS) entry which is preliminary data.</text>
</comment>
<evidence type="ECO:0000313" key="2">
    <source>
        <dbReference type="EMBL" id="KAA1127560.1"/>
    </source>
</evidence>
<feature type="region of interest" description="Disordered" evidence="1">
    <location>
        <begin position="1"/>
        <end position="46"/>
    </location>
</feature>
<evidence type="ECO:0000256" key="1">
    <source>
        <dbReference type="SAM" id="MobiDB-lite"/>
    </source>
</evidence>
<feature type="compositionally biased region" description="Low complexity" evidence="1">
    <location>
        <begin position="23"/>
        <end position="33"/>
    </location>
</feature>
<gene>
    <name evidence="2" type="ORF">PGTUg99_000313</name>
</gene>
<proteinExistence type="predicted"/>
<reference evidence="2 3" key="1">
    <citation type="submission" date="2019-05" db="EMBL/GenBank/DDBJ databases">
        <title>Emergence of the Ug99 lineage of the wheat stem rust pathogen through somatic hybridization.</title>
        <authorList>
            <person name="Li F."/>
            <person name="Upadhyaya N.M."/>
            <person name="Sperschneider J."/>
            <person name="Matny O."/>
            <person name="Nguyen-Phuc H."/>
            <person name="Mago R."/>
            <person name="Raley C."/>
            <person name="Miller M.E."/>
            <person name="Silverstein K.A.T."/>
            <person name="Henningsen E."/>
            <person name="Hirsch C.D."/>
            <person name="Visser B."/>
            <person name="Pretorius Z.A."/>
            <person name="Steffenson B.J."/>
            <person name="Schwessinger B."/>
            <person name="Dodds P.N."/>
            <person name="Figueroa M."/>
        </authorList>
    </citation>
    <scope>NUCLEOTIDE SEQUENCE [LARGE SCALE GENOMIC DNA]</scope>
    <source>
        <strain evidence="2 3">Ug99</strain>
    </source>
</reference>
<feature type="region of interest" description="Disordered" evidence="1">
    <location>
        <begin position="96"/>
        <end position="117"/>
    </location>
</feature>
<protein>
    <submittedName>
        <fullName evidence="2">Uncharacterized protein</fullName>
    </submittedName>
</protein>
<dbReference type="EMBL" id="VDEP01000165">
    <property type="protein sequence ID" value="KAA1127560.1"/>
    <property type="molecule type" value="Genomic_DNA"/>
</dbReference>
<name>A0A5B0RNW2_PUCGR</name>
<accession>A0A5B0RNW2</accession>
<evidence type="ECO:0000313" key="3">
    <source>
        <dbReference type="Proteomes" id="UP000325313"/>
    </source>
</evidence>
<organism evidence="2 3">
    <name type="scientific">Puccinia graminis f. sp. tritici</name>
    <dbReference type="NCBI Taxonomy" id="56615"/>
    <lineage>
        <taxon>Eukaryota</taxon>
        <taxon>Fungi</taxon>
        <taxon>Dikarya</taxon>
        <taxon>Basidiomycota</taxon>
        <taxon>Pucciniomycotina</taxon>
        <taxon>Pucciniomycetes</taxon>
        <taxon>Pucciniales</taxon>
        <taxon>Pucciniaceae</taxon>
        <taxon>Puccinia</taxon>
    </lineage>
</organism>
<sequence length="131" mass="14024">MPTSSLTPQAASSSRIPNPPVAPSSTISGSAPPGSSPDPFPLRDGDVLQLGVDYQGGTEEIYRCVKMRVELNRGWQRSANVFNQQALAQLRTLGVKGATHPPPANNPTNSAALKDGYHPRTLTKLLRPIRL</sequence>
<feature type="compositionally biased region" description="Polar residues" evidence="1">
    <location>
        <begin position="1"/>
        <end position="16"/>
    </location>
</feature>
<dbReference type="Proteomes" id="UP000325313">
    <property type="component" value="Unassembled WGS sequence"/>
</dbReference>
<dbReference type="AlphaFoldDB" id="A0A5B0RNW2"/>